<dbReference type="PANTHER" id="PTHR30213:SF1">
    <property type="entry name" value="INNER MEMBRANE PROTEIN YHJD"/>
    <property type="match status" value="1"/>
</dbReference>
<feature type="transmembrane region" description="Helical" evidence="7">
    <location>
        <begin position="201"/>
        <end position="223"/>
    </location>
</feature>
<reference evidence="8" key="1">
    <citation type="submission" date="2021-04" db="EMBL/GenBank/DDBJ databases">
        <title>Genome based classification of Actinospica acidithermotolerans sp. nov., an actinobacterium isolated from an Indonesian hot spring.</title>
        <authorList>
            <person name="Kusuma A.B."/>
            <person name="Putra K.E."/>
            <person name="Nafisah S."/>
            <person name="Loh J."/>
            <person name="Nouioui I."/>
            <person name="Goodfellow M."/>
        </authorList>
    </citation>
    <scope>NUCLEOTIDE SEQUENCE</scope>
    <source>
        <strain evidence="8">DSM 45618</strain>
    </source>
</reference>
<accession>A0A8J7WPS6</accession>
<keyword evidence="4 7" id="KW-1133">Transmembrane helix</keyword>
<feature type="transmembrane region" description="Helical" evidence="7">
    <location>
        <begin position="125"/>
        <end position="146"/>
    </location>
</feature>
<evidence type="ECO:0000256" key="1">
    <source>
        <dbReference type="ARBA" id="ARBA00004651"/>
    </source>
</evidence>
<feature type="region of interest" description="Disordered" evidence="6">
    <location>
        <begin position="325"/>
        <end position="366"/>
    </location>
</feature>
<sequence>MTRPRGGIRAGNQARCPWRVRSVGSWIKRLLNAVDRFQQRHAVLGFPIAVWRKFGDDQAGNLAALIAYYGFVSIFPLLLVLVTVLGLVLAGNPKLQQDVLNSALTEFPVIGQQLRDNIHSFGRSGAGLVIGIVGTLLGARGIAGAVQNAMNQIWAVPRRERPGFPFSLLRSFALIGVIGLGVLVTTALSGISAWGGHTFGAWSRVGIVALSLVLNVGLFWLGLRVATAAEVTWRELRLGAIISALVWQTLQYLGGYFVSHSLRHSSSLYGTFGLVLGLLAWLYLQAQLTIYAAEIDVVRTRRLWPRSLFPPPLTDEDRRAYRAYAETEQRRPEMQVEAHFGEHAKQQRPADGQDPAVPADASGERS</sequence>
<keyword evidence="5 7" id="KW-0472">Membrane</keyword>
<name>A0A8J7WPS6_9ACTN</name>
<comment type="caution">
    <text evidence="8">The sequence shown here is derived from an EMBL/GenBank/DDBJ whole genome shotgun (WGS) entry which is preliminary data.</text>
</comment>
<feature type="compositionally biased region" description="Basic and acidic residues" evidence="6">
    <location>
        <begin position="325"/>
        <end position="345"/>
    </location>
</feature>
<protein>
    <submittedName>
        <fullName evidence="8">YihY/virulence factor BrkB family protein</fullName>
    </submittedName>
</protein>
<dbReference type="GO" id="GO:0005886">
    <property type="term" value="C:plasma membrane"/>
    <property type="evidence" value="ECO:0007669"/>
    <property type="project" value="UniProtKB-SubCell"/>
</dbReference>
<evidence type="ECO:0000256" key="7">
    <source>
        <dbReference type="SAM" id="Phobius"/>
    </source>
</evidence>
<evidence type="ECO:0000256" key="2">
    <source>
        <dbReference type="ARBA" id="ARBA00022475"/>
    </source>
</evidence>
<feature type="transmembrane region" description="Helical" evidence="7">
    <location>
        <begin position="62"/>
        <end position="90"/>
    </location>
</feature>
<dbReference type="PANTHER" id="PTHR30213">
    <property type="entry name" value="INNER MEMBRANE PROTEIN YHJD"/>
    <property type="match status" value="1"/>
</dbReference>
<feature type="transmembrane region" description="Helical" evidence="7">
    <location>
        <begin position="266"/>
        <end position="284"/>
    </location>
</feature>
<feature type="transmembrane region" description="Helical" evidence="7">
    <location>
        <begin position="235"/>
        <end position="254"/>
    </location>
</feature>
<gene>
    <name evidence="8" type="ORF">KGA66_19545</name>
</gene>
<evidence type="ECO:0000313" key="8">
    <source>
        <dbReference type="EMBL" id="MBS2965253.1"/>
    </source>
</evidence>
<evidence type="ECO:0000256" key="4">
    <source>
        <dbReference type="ARBA" id="ARBA00022989"/>
    </source>
</evidence>
<dbReference type="InterPro" id="IPR017039">
    <property type="entry name" value="Virul_fac_BrkB"/>
</dbReference>
<dbReference type="AlphaFoldDB" id="A0A8J7WPS6"/>
<evidence type="ECO:0000313" key="9">
    <source>
        <dbReference type="Proteomes" id="UP000677913"/>
    </source>
</evidence>
<organism evidence="8 9">
    <name type="scientific">Actinocrinis puniceicyclus</name>
    <dbReference type="NCBI Taxonomy" id="977794"/>
    <lineage>
        <taxon>Bacteria</taxon>
        <taxon>Bacillati</taxon>
        <taxon>Actinomycetota</taxon>
        <taxon>Actinomycetes</taxon>
        <taxon>Catenulisporales</taxon>
        <taxon>Actinospicaceae</taxon>
        <taxon>Actinocrinis</taxon>
    </lineage>
</organism>
<evidence type="ECO:0000256" key="3">
    <source>
        <dbReference type="ARBA" id="ARBA00022692"/>
    </source>
</evidence>
<keyword evidence="9" id="KW-1185">Reference proteome</keyword>
<dbReference type="NCBIfam" id="TIGR00765">
    <property type="entry name" value="yihY_not_rbn"/>
    <property type="match status" value="1"/>
</dbReference>
<dbReference type="Proteomes" id="UP000677913">
    <property type="component" value="Unassembled WGS sequence"/>
</dbReference>
<feature type="transmembrane region" description="Helical" evidence="7">
    <location>
        <begin position="167"/>
        <end position="195"/>
    </location>
</feature>
<evidence type="ECO:0000256" key="6">
    <source>
        <dbReference type="SAM" id="MobiDB-lite"/>
    </source>
</evidence>
<dbReference type="Pfam" id="PF03631">
    <property type="entry name" value="Virul_fac_BrkB"/>
    <property type="match status" value="1"/>
</dbReference>
<comment type="subcellular location">
    <subcellularLocation>
        <location evidence="1">Cell membrane</location>
        <topology evidence="1">Multi-pass membrane protein</topology>
    </subcellularLocation>
</comment>
<dbReference type="EMBL" id="JAGSXH010000075">
    <property type="protein sequence ID" value="MBS2965253.1"/>
    <property type="molecule type" value="Genomic_DNA"/>
</dbReference>
<evidence type="ECO:0000256" key="5">
    <source>
        <dbReference type="ARBA" id="ARBA00023136"/>
    </source>
</evidence>
<proteinExistence type="predicted"/>
<keyword evidence="3 7" id="KW-0812">Transmembrane</keyword>
<keyword evidence="2" id="KW-1003">Cell membrane</keyword>